<dbReference type="PANTHER" id="PTHR43278:SF4">
    <property type="entry name" value="NAD(P)H-DEPENDENT FMN-CONTAINING OXIDOREDUCTASE YWQN-RELATED"/>
    <property type="match status" value="1"/>
</dbReference>
<dbReference type="PANTHER" id="PTHR43278">
    <property type="entry name" value="NAD(P)H-DEPENDENT FMN-CONTAINING OXIDOREDUCTASE YWQN-RELATED"/>
    <property type="match status" value="1"/>
</dbReference>
<dbReference type="InterPro" id="IPR005025">
    <property type="entry name" value="FMN_Rdtase-like_dom"/>
</dbReference>
<dbReference type="EMBL" id="BKAU01000006">
    <property type="protein sequence ID" value="GEP98488.1"/>
    <property type="molecule type" value="Genomic_DNA"/>
</dbReference>
<protein>
    <recommendedName>
        <fullName evidence="3">NADPH-dependent FMN reductase-like domain-containing protein</fullName>
    </recommendedName>
</protein>
<evidence type="ECO:0000313" key="4">
    <source>
        <dbReference type="EMBL" id="GEP98488.1"/>
    </source>
</evidence>
<dbReference type="Pfam" id="PF03358">
    <property type="entry name" value="FMN_red"/>
    <property type="match status" value="1"/>
</dbReference>
<comment type="caution">
    <text evidence="4">The sequence shown here is derived from an EMBL/GenBank/DDBJ whole genome shotgun (WGS) entry which is preliminary data.</text>
</comment>
<reference evidence="4 5" key="1">
    <citation type="submission" date="2019-07" db="EMBL/GenBank/DDBJ databases">
        <title>Whole genome shotgun sequence of Chitinophaga cymbidii NBRC 109752.</title>
        <authorList>
            <person name="Hosoyama A."/>
            <person name="Uohara A."/>
            <person name="Ohji S."/>
            <person name="Ichikawa N."/>
        </authorList>
    </citation>
    <scope>NUCLEOTIDE SEQUENCE [LARGE SCALE GENOMIC DNA]</scope>
    <source>
        <strain evidence="4 5">NBRC 109752</strain>
    </source>
</reference>
<keyword evidence="1" id="KW-0285">Flavoprotein</keyword>
<evidence type="ECO:0000256" key="2">
    <source>
        <dbReference type="ARBA" id="ARBA00022643"/>
    </source>
</evidence>
<organism evidence="4 5">
    <name type="scientific">Chitinophaga cymbidii</name>
    <dbReference type="NCBI Taxonomy" id="1096750"/>
    <lineage>
        <taxon>Bacteria</taxon>
        <taxon>Pseudomonadati</taxon>
        <taxon>Bacteroidota</taxon>
        <taxon>Chitinophagia</taxon>
        <taxon>Chitinophagales</taxon>
        <taxon>Chitinophagaceae</taxon>
        <taxon>Chitinophaga</taxon>
    </lineage>
</organism>
<dbReference type="RefSeq" id="WP_146867089.1">
    <property type="nucleotide sequence ID" value="NZ_BKAU01000006.1"/>
</dbReference>
<gene>
    <name evidence="4" type="ORF">CCY01nite_47480</name>
</gene>
<keyword evidence="2" id="KW-0288">FMN</keyword>
<dbReference type="Proteomes" id="UP000321436">
    <property type="component" value="Unassembled WGS sequence"/>
</dbReference>
<dbReference type="AlphaFoldDB" id="A0A512RS17"/>
<dbReference type="GO" id="GO:0016491">
    <property type="term" value="F:oxidoreductase activity"/>
    <property type="evidence" value="ECO:0007669"/>
    <property type="project" value="InterPro"/>
</dbReference>
<proteinExistence type="predicted"/>
<dbReference type="InterPro" id="IPR051796">
    <property type="entry name" value="ISF_SsuE-like"/>
</dbReference>
<dbReference type="SUPFAM" id="SSF52218">
    <property type="entry name" value="Flavoproteins"/>
    <property type="match status" value="1"/>
</dbReference>
<evidence type="ECO:0000313" key="5">
    <source>
        <dbReference type="Proteomes" id="UP000321436"/>
    </source>
</evidence>
<evidence type="ECO:0000259" key="3">
    <source>
        <dbReference type="Pfam" id="PF03358"/>
    </source>
</evidence>
<keyword evidence="5" id="KW-1185">Reference proteome</keyword>
<dbReference type="OrthoDB" id="8853249at2"/>
<dbReference type="InterPro" id="IPR029039">
    <property type="entry name" value="Flavoprotein-like_sf"/>
</dbReference>
<evidence type="ECO:0000256" key="1">
    <source>
        <dbReference type="ARBA" id="ARBA00022630"/>
    </source>
</evidence>
<sequence length="199" mass="22314">MKAIILCGTLRKEGHSNTVTLSQFFARYLEDQQVEYEIIRLVAHHITPGTASDLGDPDDAWPQLLRKTLEADIVIFATPIWWGSHSSEIQKVIERLDALHDKLMKGQPSGLENKVGGIIITGDSDGAQHIIGTIGNFYNAIGLQLPPFATLSVMIKEHGKDQYPSEEQLLKIYREKYDKTARKMAQALFSAVRELHAVY</sequence>
<feature type="domain" description="NADPH-dependent FMN reductase-like" evidence="3">
    <location>
        <begin position="1"/>
        <end position="130"/>
    </location>
</feature>
<dbReference type="Gene3D" id="3.40.50.360">
    <property type="match status" value="1"/>
</dbReference>
<name>A0A512RS17_9BACT</name>
<accession>A0A512RS17</accession>